<evidence type="ECO:0000256" key="15">
    <source>
        <dbReference type="ARBA" id="ARBA00023157"/>
    </source>
</evidence>
<keyword evidence="14" id="KW-0472">Membrane</keyword>
<keyword evidence="3 20" id="KW-0723">Serine/threonine-protein kinase</keyword>
<dbReference type="GO" id="GO:0004674">
    <property type="term" value="F:protein serine/threonine kinase activity"/>
    <property type="evidence" value="ECO:0007669"/>
    <property type="project" value="UniProtKB-KW"/>
</dbReference>
<evidence type="ECO:0000256" key="4">
    <source>
        <dbReference type="ARBA" id="ARBA00022536"/>
    </source>
</evidence>
<dbReference type="Gene3D" id="1.10.510.10">
    <property type="entry name" value="Transferase(Phosphotransferase) domain 1"/>
    <property type="match status" value="1"/>
</dbReference>
<evidence type="ECO:0000256" key="13">
    <source>
        <dbReference type="ARBA" id="ARBA00022989"/>
    </source>
</evidence>
<keyword evidence="5 20" id="KW-0808">Transferase</keyword>
<comment type="similarity">
    <text evidence="20">Belongs to the protein kinase superfamily. Ser/Thr protein kinase family.</text>
</comment>
<protein>
    <recommendedName>
        <fullName evidence="20">Receptor-like serine/threonine-protein kinase</fullName>
        <ecNumber evidence="20">2.7.11.1</ecNumber>
    </recommendedName>
</protein>
<reference evidence="23 24" key="1">
    <citation type="submission" date="2019-07" db="EMBL/GenBank/DDBJ databases">
        <title>De Novo Assembly of kiwifruit Actinidia rufa.</title>
        <authorList>
            <person name="Sugita-Konishi S."/>
            <person name="Sato K."/>
            <person name="Mori E."/>
            <person name="Abe Y."/>
            <person name="Kisaki G."/>
            <person name="Hamano K."/>
            <person name="Suezawa K."/>
            <person name="Otani M."/>
            <person name="Fukuda T."/>
            <person name="Manabe T."/>
            <person name="Gomi K."/>
            <person name="Tabuchi M."/>
            <person name="Akimitsu K."/>
            <person name="Kataoka I."/>
        </authorList>
    </citation>
    <scope>NUCLEOTIDE SEQUENCE [LARGE SCALE GENOMIC DNA]</scope>
    <source>
        <strain evidence="24">cv. Fuchu</strain>
    </source>
</reference>
<dbReference type="PROSITE" id="PS50011">
    <property type="entry name" value="PROTEIN_KINASE_DOM"/>
    <property type="match status" value="1"/>
</dbReference>
<name>A0A7J0FDH2_9ERIC</name>
<keyword evidence="12 20" id="KW-0067">ATP-binding</keyword>
<dbReference type="FunFam" id="1.10.510.10:FF:000384">
    <property type="entry name" value="G-type lectin S-receptor-like serine/threonine-protein kinase"/>
    <property type="match status" value="1"/>
</dbReference>
<keyword evidence="10 20" id="KW-0547">Nucleotide-binding</keyword>
<evidence type="ECO:0000256" key="14">
    <source>
        <dbReference type="ARBA" id="ARBA00023136"/>
    </source>
</evidence>
<dbReference type="CDD" id="cd14066">
    <property type="entry name" value="STKc_IRAK"/>
    <property type="match status" value="1"/>
</dbReference>
<evidence type="ECO:0000256" key="5">
    <source>
        <dbReference type="ARBA" id="ARBA00022679"/>
    </source>
</evidence>
<keyword evidence="16" id="KW-0675">Receptor</keyword>
<dbReference type="CDD" id="cd00028">
    <property type="entry name" value="B_lectin"/>
    <property type="match status" value="1"/>
</dbReference>
<dbReference type="InterPro" id="IPR036426">
    <property type="entry name" value="Bulb-type_lectin_dom_sf"/>
</dbReference>
<dbReference type="InterPro" id="IPR024171">
    <property type="entry name" value="SRK-like_kinase"/>
</dbReference>
<keyword evidence="6" id="KW-0812">Transmembrane</keyword>
<dbReference type="FunFam" id="2.90.10.10:FF:000025">
    <property type="entry name" value="G-type lectin S-receptor-like serine/threonine-protein kinase"/>
    <property type="match status" value="1"/>
</dbReference>
<evidence type="ECO:0000313" key="24">
    <source>
        <dbReference type="Proteomes" id="UP000585474"/>
    </source>
</evidence>
<evidence type="ECO:0000256" key="18">
    <source>
        <dbReference type="ARBA" id="ARBA00047899"/>
    </source>
</evidence>
<dbReference type="InterPro" id="IPR000858">
    <property type="entry name" value="S_locus_glycoprot_dom"/>
</dbReference>
<evidence type="ECO:0000256" key="16">
    <source>
        <dbReference type="ARBA" id="ARBA00023170"/>
    </source>
</evidence>
<dbReference type="Gene3D" id="3.30.200.20">
    <property type="entry name" value="Phosphorylase Kinase, domain 1"/>
    <property type="match status" value="1"/>
</dbReference>
<evidence type="ECO:0000256" key="20">
    <source>
        <dbReference type="PIRNR" id="PIRNR000641"/>
    </source>
</evidence>
<comment type="caution">
    <text evidence="23">The sequence shown here is derived from an EMBL/GenBank/DDBJ whole genome shotgun (WGS) entry which is preliminary data.</text>
</comment>
<keyword evidence="13" id="KW-1133">Transmembrane helix</keyword>
<organism evidence="23 24">
    <name type="scientific">Actinidia rufa</name>
    <dbReference type="NCBI Taxonomy" id="165716"/>
    <lineage>
        <taxon>Eukaryota</taxon>
        <taxon>Viridiplantae</taxon>
        <taxon>Streptophyta</taxon>
        <taxon>Embryophyta</taxon>
        <taxon>Tracheophyta</taxon>
        <taxon>Spermatophyta</taxon>
        <taxon>Magnoliopsida</taxon>
        <taxon>eudicotyledons</taxon>
        <taxon>Gunneridae</taxon>
        <taxon>Pentapetalae</taxon>
        <taxon>asterids</taxon>
        <taxon>Ericales</taxon>
        <taxon>Actinidiaceae</taxon>
        <taxon>Actinidia</taxon>
    </lineage>
</organism>
<dbReference type="SMART" id="SM00108">
    <property type="entry name" value="B_lectin"/>
    <property type="match status" value="1"/>
</dbReference>
<dbReference type="OrthoDB" id="1918782at2759"/>
<dbReference type="InterPro" id="IPR011009">
    <property type="entry name" value="Kinase-like_dom_sf"/>
</dbReference>
<dbReference type="Gene3D" id="2.90.10.10">
    <property type="entry name" value="Bulb-type lectin domain"/>
    <property type="match status" value="2"/>
</dbReference>
<sequence>MKLPSTLFLALFSSLFFIAISTYILPGSTLYASNLSQAWTSPNNNFSLRFITDGSAYFASIIYNGIPVWKAGGGDNSGGAADPSSSLQFLPDGNLRLVNGTSGTLVWHSNTAGRGVSTASLHDSGNFVLQNSTVPVWSTFDNPTDTILPSQNFTTREVLRSGLYSFSLSSGNLTLRWNSSILYWNLDSSSSVNTNLTSPSLRLESIGALWLFFDVSLPNGVILANSSDYAEGSDVLRFLRLDSDGNLRIYSSARGSETSTVRWAAVSDQCQVYGYCGNMGICSYNDLRPICRCPSTEFFDPVDSKDSRKGCRRKVEIKDCQRNLTMLQLDHAKFLTYPPELPPQLFYEGISASRLNCLYSSSCIASTALSDGTGSIYMKNSNFDFASGYQSPALPSTSFVKVCRRIKPNTLVGAWRLHPWIVAAIVIGTILSSLVLEGGLWLWFCGGRLEFRGYSGQYDHLKYASGAPLQFSYKELKGATKGFMDKLGAGGSGAFYRGVLANRSVVAVKELEAIKQGETQFRMELATISSTHHLNLIRLIGFCSERSHRLLVYEFMKNGSLDDFLFTRGQSRKSLNWEFRFRIALGTARGITYLHEECRDCIVHCNIKPENILLDENYNAEVSEFGLAKLINPNEHRYGTLTSVRGTREYFAPEWLAHLPITSKSDVYSYGVVLLEIVSGRRSFEVSAETNQKKFSVWAYEEFEKGNVKGIVDKRLADHEVDMEQVIRAIQVSFWCIQEQPSRRPTMGNVVQMLEGITKIERPSAPKVEAEGFDGETSVNVTANVSALSSFAASTQAPFPSSSFEDQEISYYVSGRNVEREISSLLHCENK</sequence>
<dbReference type="InterPro" id="IPR001480">
    <property type="entry name" value="Bulb-type_lectin_dom"/>
</dbReference>
<dbReference type="GO" id="GO:0005524">
    <property type="term" value="F:ATP binding"/>
    <property type="evidence" value="ECO:0007669"/>
    <property type="project" value="UniProtKB-KW"/>
</dbReference>
<dbReference type="EC" id="2.7.11.1" evidence="20"/>
<comment type="catalytic activity">
    <reaction evidence="19 20">
        <text>L-seryl-[protein] + ATP = O-phospho-L-seryl-[protein] + ADP + H(+)</text>
        <dbReference type="Rhea" id="RHEA:17989"/>
        <dbReference type="Rhea" id="RHEA-COMP:9863"/>
        <dbReference type="Rhea" id="RHEA-COMP:11604"/>
        <dbReference type="ChEBI" id="CHEBI:15378"/>
        <dbReference type="ChEBI" id="CHEBI:29999"/>
        <dbReference type="ChEBI" id="CHEBI:30616"/>
        <dbReference type="ChEBI" id="CHEBI:83421"/>
        <dbReference type="ChEBI" id="CHEBI:456216"/>
        <dbReference type="EC" id="2.7.11.1"/>
    </reaction>
</comment>
<keyword evidence="7" id="KW-0732">Signal</keyword>
<evidence type="ECO:0000256" key="7">
    <source>
        <dbReference type="ARBA" id="ARBA00022729"/>
    </source>
</evidence>
<evidence type="ECO:0000256" key="3">
    <source>
        <dbReference type="ARBA" id="ARBA00022527"/>
    </source>
</evidence>
<proteinExistence type="inferred from homology"/>
<dbReference type="EMBL" id="BJWL01000011">
    <property type="protein sequence ID" value="GFY96476.1"/>
    <property type="molecule type" value="Genomic_DNA"/>
</dbReference>
<evidence type="ECO:0000256" key="8">
    <source>
        <dbReference type="ARBA" id="ARBA00022734"/>
    </source>
</evidence>
<dbReference type="Pfam" id="PF00069">
    <property type="entry name" value="Pkinase"/>
    <property type="match status" value="1"/>
</dbReference>
<dbReference type="PANTHER" id="PTHR47974">
    <property type="entry name" value="OS07G0415500 PROTEIN"/>
    <property type="match status" value="1"/>
</dbReference>
<dbReference type="GO" id="GO:0005886">
    <property type="term" value="C:plasma membrane"/>
    <property type="evidence" value="ECO:0007669"/>
    <property type="project" value="UniProtKB-SubCell"/>
</dbReference>
<dbReference type="Pfam" id="PF01453">
    <property type="entry name" value="B_lectin"/>
    <property type="match status" value="1"/>
</dbReference>
<comment type="subcellular location">
    <subcellularLocation>
        <location evidence="1">Cell membrane</location>
        <topology evidence="1">Single-pass type I membrane protein</topology>
    </subcellularLocation>
</comment>
<dbReference type="Pfam" id="PF00954">
    <property type="entry name" value="S_locus_glycop"/>
    <property type="match status" value="1"/>
</dbReference>
<keyword evidence="17" id="KW-0325">Glycoprotein</keyword>
<dbReference type="GO" id="GO:0030246">
    <property type="term" value="F:carbohydrate binding"/>
    <property type="evidence" value="ECO:0007669"/>
    <property type="project" value="UniProtKB-KW"/>
</dbReference>
<dbReference type="Proteomes" id="UP000585474">
    <property type="component" value="Unassembled WGS sequence"/>
</dbReference>
<keyword evidence="4" id="KW-0245">EGF-like domain</keyword>
<keyword evidence="15" id="KW-1015">Disulfide bond</keyword>
<evidence type="ECO:0000313" key="23">
    <source>
        <dbReference type="EMBL" id="GFY96476.1"/>
    </source>
</evidence>
<dbReference type="PIRSF" id="PIRSF000641">
    <property type="entry name" value="SRK"/>
    <property type="match status" value="1"/>
</dbReference>
<comment type="catalytic activity">
    <reaction evidence="18 20">
        <text>L-threonyl-[protein] + ATP = O-phospho-L-threonyl-[protein] + ADP + H(+)</text>
        <dbReference type="Rhea" id="RHEA:46608"/>
        <dbReference type="Rhea" id="RHEA-COMP:11060"/>
        <dbReference type="Rhea" id="RHEA-COMP:11605"/>
        <dbReference type="ChEBI" id="CHEBI:15378"/>
        <dbReference type="ChEBI" id="CHEBI:30013"/>
        <dbReference type="ChEBI" id="CHEBI:30616"/>
        <dbReference type="ChEBI" id="CHEBI:61977"/>
        <dbReference type="ChEBI" id="CHEBI:456216"/>
        <dbReference type="EC" id="2.7.11.1"/>
    </reaction>
</comment>
<evidence type="ECO:0000256" key="10">
    <source>
        <dbReference type="ARBA" id="ARBA00022741"/>
    </source>
</evidence>
<dbReference type="PROSITE" id="PS50927">
    <property type="entry name" value="BULB_LECTIN"/>
    <property type="match status" value="1"/>
</dbReference>
<evidence type="ECO:0000259" key="21">
    <source>
        <dbReference type="PROSITE" id="PS50011"/>
    </source>
</evidence>
<evidence type="ECO:0000256" key="2">
    <source>
        <dbReference type="ARBA" id="ARBA00022475"/>
    </source>
</evidence>
<dbReference type="SUPFAM" id="SSF56112">
    <property type="entry name" value="Protein kinase-like (PK-like)"/>
    <property type="match status" value="1"/>
</dbReference>
<dbReference type="InterPro" id="IPR000719">
    <property type="entry name" value="Prot_kinase_dom"/>
</dbReference>
<dbReference type="AlphaFoldDB" id="A0A7J0FDH2"/>
<keyword evidence="9" id="KW-0677">Repeat</keyword>
<feature type="domain" description="Bulb-type lectin" evidence="22">
    <location>
        <begin position="21"/>
        <end position="142"/>
    </location>
</feature>
<evidence type="ECO:0000256" key="6">
    <source>
        <dbReference type="ARBA" id="ARBA00022692"/>
    </source>
</evidence>
<dbReference type="FunFam" id="3.30.200.20:FF:000059">
    <property type="entry name" value="S-receptor-like serine/threonine-protein kinase"/>
    <property type="match status" value="1"/>
</dbReference>
<evidence type="ECO:0000259" key="22">
    <source>
        <dbReference type="PROSITE" id="PS50927"/>
    </source>
</evidence>
<evidence type="ECO:0000256" key="9">
    <source>
        <dbReference type="ARBA" id="ARBA00022737"/>
    </source>
</evidence>
<evidence type="ECO:0000256" key="19">
    <source>
        <dbReference type="ARBA" id="ARBA00048679"/>
    </source>
</evidence>
<evidence type="ECO:0000256" key="1">
    <source>
        <dbReference type="ARBA" id="ARBA00004251"/>
    </source>
</evidence>
<evidence type="ECO:0000256" key="12">
    <source>
        <dbReference type="ARBA" id="ARBA00022840"/>
    </source>
</evidence>
<evidence type="ECO:0000256" key="11">
    <source>
        <dbReference type="ARBA" id="ARBA00022777"/>
    </source>
</evidence>
<keyword evidence="2" id="KW-1003">Cell membrane</keyword>
<accession>A0A7J0FDH2</accession>
<gene>
    <name evidence="23" type="ORF">Acr_11g0007820</name>
</gene>
<dbReference type="PANTHER" id="PTHR47974:SF9">
    <property type="entry name" value="RECEPTOR-LIKE SERINE_THREONINE-PROTEIN KINASE"/>
    <property type="match status" value="1"/>
</dbReference>
<dbReference type="SUPFAM" id="SSF51110">
    <property type="entry name" value="alpha-D-mannose-specific plant lectins"/>
    <property type="match status" value="1"/>
</dbReference>
<feature type="domain" description="Protein kinase" evidence="21">
    <location>
        <begin position="481"/>
        <end position="757"/>
    </location>
</feature>
<keyword evidence="24" id="KW-1185">Reference proteome</keyword>
<keyword evidence="11 20" id="KW-0418">Kinase</keyword>
<dbReference type="GO" id="GO:0048544">
    <property type="term" value="P:recognition of pollen"/>
    <property type="evidence" value="ECO:0007669"/>
    <property type="project" value="InterPro"/>
</dbReference>
<evidence type="ECO:0000256" key="17">
    <source>
        <dbReference type="ARBA" id="ARBA00023180"/>
    </source>
</evidence>
<dbReference type="FunFam" id="2.90.10.10:FF:000016">
    <property type="entry name" value="G-type lectin S-receptor-like serine/threonine-protein kinase"/>
    <property type="match status" value="1"/>
</dbReference>
<keyword evidence="8" id="KW-0430">Lectin</keyword>